<name>L9WWG8_9EURY</name>
<dbReference type="eggNOG" id="arCOG04125">
    <property type="taxonomic scope" value="Archaea"/>
</dbReference>
<dbReference type="AlphaFoldDB" id="L9WWG8"/>
<keyword evidence="3 9" id="KW-0436">Ligase</keyword>
<dbReference type="InterPro" id="IPR013792">
    <property type="entry name" value="RNA3'P_cycl/enolpyr_Trfase_a/b"/>
</dbReference>
<dbReference type="NCBIfam" id="NF003246">
    <property type="entry name" value="PRK04204.1-2"/>
    <property type="match status" value="1"/>
</dbReference>
<evidence type="ECO:0000259" key="7">
    <source>
        <dbReference type="Pfam" id="PF01137"/>
    </source>
</evidence>
<gene>
    <name evidence="9" type="ORF">C493_13693</name>
</gene>
<dbReference type="SUPFAM" id="SSF52913">
    <property type="entry name" value="RNA 3'-terminal phosphate cyclase, RPTC, insert domain"/>
    <property type="match status" value="1"/>
</dbReference>
<dbReference type="Gene3D" id="3.30.360.20">
    <property type="entry name" value="RNA 3'-terminal phosphate cyclase, insert domain"/>
    <property type="match status" value="1"/>
</dbReference>
<dbReference type="GO" id="GO:0006396">
    <property type="term" value="P:RNA processing"/>
    <property type="evidence" value="ECO:0007669"/>
    <property type="project" value="UniProtKB-UniRule"/>
</dbReference>
<dbReference type="GO" id="GO:0000166">
    <property type="term" value="F:nucleotide binding"/>
    <property type="evidence" value="ECO:0007669"/>
    <property type="project" value="UniProtKB-KW"/>
</dbReference>
<dbReference type="HAMAP" id="MF_00200">
    <property type="entry name" value="RTC"/>
    <property type="match status" value="1"/>
</dbReference>
<dbReference type="SUPFAM" id="SSF55205">
    <property type="entry name" value="EPT/RTPC-like"/>
    <property type="match status" value="1"/>
</dbReference>
<dbReference type="InterPro" id="IPR013791">
    <property type="entry name" value="RNA3'-term_phos_cycl_insert"/>
</dbReference>
<evidence type="ECO:0000256" key="1">
    <source>
        <dbReference type="ARBA" id="ARBA00009206"/>
    </source>
</evidence>
<sequence length="422" mass="45003">MDFRRRRDGRRYRRLERAWDDSSTAIGTVPEHQRLRMPTALELDGSNAGGQFVRTALTLSVLENQPIRIEGVRGDRSTPGLRHQHLAVLETLAAICDADVSGAELGSDTVSFDPALEETPEATGWRGRGRGSLPGGEYDVDIGTAGSATLLFDALLPLATVLESELSVTVTGGTDVPFAPPLDYSRYVKLPLLRRYGLEADYEVERRGFVPDGGGRVTLTLAPSTLEPIELTERGPLEGVRIYSTESESLADRDVAHRQAEGALERLALEEAGIDLEERREVSAASPSPGSAIVIRVDHETGVAGFSALGERGKPAERVGEDAADAANRFLGVGSATGSADERGSQPQPSPVDRHMADQFLVFLALAGGRVRVPAVTDHVASSRRLLETFGAAMALEAVAGDATIRDSFGDESDAANGEPVV</sequence>
<feature type="domain" description="RNA 3'-terminal phosphate cyclase" evidence="7">
    <location>
        <begin position="48"/>
        <end position="392"/>
    </location>
</feature>
<evidence type="ECO:0000313" key="9">
    <source>
        <dbReference type="EMBL" id="ELY53767.1"/>
    </source>
</evidence>
<accession>L9WWG8</accession>
<dbReference type="PROSITE" id="PS01287">
    <property type="entry name" value="RTC"/>
    <property type="match status" value="1"/>
</dbReference>
<dbReference type="EMBL" id="AOHZ01000063">
    <property type="protein sequence ID" value="ELY53767.1"/>
    <property type="molecule type" value="Genomic_DNA"/>
</dbReference>
<feature type="domain" description="RNA 3'-terminal phosphate cyclase insert" evidence="8">
    <location>
        <begin position="232"/>
        <end position="329"/>
    </location>
</feature>
<dbReference type="EC" id="6.5.1.4" evidence="5"/>
<keyword evidence="10" id="KW-1185">Reference proteome</keyword>
<dbReference type="Gene3D" id="3.65.10.20">
    <property type="entry name" value="RNA 3'-terminal phosphate cyclase domain"/>
    <property type="match status" value="1"/>
</dbReference>
<dbReference type="GO" id="GO:0003963">
    <property type="term" value="F:RNA-3'-phosphate cyclase activity"/>
    <property type="evidence" value="ECO:0007669"/>
    <property type="project" value="UniProtKB-UniRule"/>
</dbReference>
<dbReference type="InterPro" id="IPR017770">
    <property type="entry name" value="RNA3'_term_phos_cyc_type_1"/>
</dbReference>
<proteinExistence type="inferred from homology"/>
<dbReference type="NCBIfam" id="TIGR03399">
    <property type="entry name" value="RNA_3prim_cycl"/>
    <property type="match status" value="1"/>
</dbReference>
<evidence type="ECO:0000256" key="6">
    <source>
        <dbReference type="SAM" id="MobiDB-lite"/>
    </source>
</evidence>
<evidence type="ECO:0000256" key="2">
    <source>
        <dbReference type="ARBA" id="ARBA00021428"/>
    </source>
</evidence>
<dbReference type="InterPro" id="IPR037136">
    <property type="entry name" value="RNA3'_phos_cyclase_dom_sf"/>
</dbReference>
<dbReference type="Proteomes" id="UP000011602">
    <property type="component" value="Unassembled WGS sequence"/>
</dbReference>
<comment type="caution">
    <text evidence="9">The sequence shown here is derived from an EMBL/GenBank/DDBJ whole genome shotgun (WGS) entry which is preliminary data.</text>
</comment>
<dbReference type="Pfam" id="PF05189">
    <property type="entry name" value="RTC_insert"/>
    <property type="match status" value="1"/>
</dbReference>
<reference evidence="9 10" key="1">
    <citation type="journal article" date="2014" name="PLoS Genet.">
        <title>Phylogenetically driven sequencing of extremely halophilic archaea reveals strategies for static and dynamic osmo-response.</title>
        <authorList>
            <person name="Becker E.A."/>
            <person name="Seitzer P.M."/>
            <person name="Tritt A."/>
            <person name="Larsen D."/>
            <person name="Krusor M."/>
            <person name="Yao A.I."/>
            <person name="Wu D."/>
            <person name="Madern D."/>
            <person name="Eisen J.A."/>
            <person name="Darling A.E."/>
            <person name="Facciotti M.T."/>
        </authorList>
    </citation>
    <scope>NUCLEOTIDE SEQUENCE [LARGE SCALE GENOMIC DNA]</scope>
    <source>
        <strain evidence="9 10">JCM 12255</strain>
    </source>
</reference>
<evidence type="ECO:0000313" key="10">
    <source>
        <dbReference type="Proteomes" id="UP000011602"/>
    </source>
</evidence>
<dbReference type="PANTHER" id="PTHR11096">
    <property type="entry name" value="RNA 3' TERMINAL PHOSPHATE CYCLASE"/>
    <property type="match status" value="1"/>
</dbReference>
<feature type="non-terminal residue" evidence="9">
    <location>
        <position position="422"/>
    </location>
</feature>
<dbReference type="PANTHER" id="PTHR11096:SF0">
    <property type="entry name" value="RNA 3'-TERMINAL PHOSPHATE CYCLASE"/>
    <property type="match status" value="1"/>
</dbReference>
<feature type="region of interest" description="Disordered" evidence="6">
    <location>
        <begin position="334"/>
        <end position="353"/>
    </location>
</feature>
<evidence type="ECO:0000256" key="5">
    <source>
        <dbReference type="NCBIfam" id="TIGR03399"/>
    </source>
</evidence>
<dbReference type="InterPro" id="IPR023797">
    <property type="entry name" value="RNA3'_phos_cyclase_dom"/>
</dbReference>
<keyword evidence="4" id="KW-0547">Nucleotide-binding</keyword>
<protein>
    <recommendedName>
        <fullName evidence="2 5">RNA 3'-terminal phosphate cyclase</fullName>
        <ecNumber evidence="5">6.5.1.4</ecNumber>
    </recommendedName>
</protein>
<evidence type="ECO:0000256" key="4">
    <source>
        <dbReference type="ARBA" id="ARBA00022741"/>
    </source>
</evidence>
<dbReference type="STRING" id="1227499.C493_13693"/>
<organism evidence="9 10">
    <name type="scientific">Natronolimnohabitans innermongolicus JCM 12255</name>
    <dbReference type="NCBI Taxonomy" id="1227499"/>
    <lineage>
        <taxon>Archaea</taxon>
        <taxon>Methanobacteriati</taxon>
        <taxon>Methanobacteriota</taxon>
        <taxon>Stenosarchaea group</taxon>
        <taxon>Halobacteria</taxon>
        <taxon>Halobacteriales</taxon>
        <taxon>Natrialbaceae</taxon>
        <taxon>Natronolimnohabitans</taxon>
    </lineage>
</organism>
<dbReference type="InterPro" id="IPR036553">
    <property type="entry name" value="RPTC_insert"/>
</dbReference>
<evidence type="ECO:0000259" key="8">
    <source>
        <dbReference type="Pfam" id="PF05189"/>
    </source>
</evidence>
<dbReference type="InterPro" id="IPR000228">
    <property type="entry name" value="RNA3'_term_phos_cyc"/>
</dbReference>
<dbReference type="Pfam" id="PF01137">
    <property type="entry name" value="RTC"/>
    <property type="match status" value="1"/>
</dbReference>
<comment type="similarity">
    <text evidence="1">Belongs to the RNA 3'-terminal cyclase family. Type 1 subfamily.</text>
</comment>
<evidence type="ECO:0000256" key="3">
    <source>
        <dbReference type="ARBA" id="ARBA00022598"/>
    </source>
</evidence>
<dbReference type="InterPro" id="IPR020719">
    <property type="entry name" value="RNA3'_term_phos_cycl-like_CS"/>
</dbReference>